<dbReference type="GO" id="GO:0005743">
    <property type="term" value="C:mitochondrial inner membrane"/>
    <property type="evidence" value="ECO:0007669"/>
    <property type="project" value="TreeGrafter"/>
</dbReference>
<dbReference type="OrthoDB" id="20681at2759"/>
<dbReference type="GO" id="GO:0032981">
    <property type="term" value="P:mitochondrial respiratory chain complex I assembly"/>
    <property type="evidence" value="ECO:0007669"/>
    <property type="project" value="TreeGrafter"/>
</dbReference>
<dbReference type="PANTHER" id="PTHR21192">
    <property type="entry name" value="NUCLEAR PROTEIN E3-3"/>
    <property type="match status" value="1"/>
</dbReference>
<dbReference type="Gene3D" id="3.40.1230.10">
    <property type="entry name" value="MTH938-like"/>
    <property type="match status" value="1"/>
</dbReference>
<gene>
    <name evidence="1" type="ORF">DME_LOCUS6523</name>
</gene>
<dbReference type="Proteomes" id="UP000274756">
    <property type="component" value="Unassembled WGS sequence"/>
</dbReference>
<dbReference type="Proteomes" id="UP000038040">
    <property type="component" value="Unplaced"/>
</dbReference>
<proteinExistence type="predicted"/>
<dbReference type="STRING" id="318479.A0A0N4U5M9"/>
<name>A0A0N4U5M9_DRAME</name>
<evidence type="ECO:0000313" key="4">
    <source>
        <dbReference type="WBParaSite" id="DME_0000216301-mRNA-1"/>
    </source>
</evidence>
<sequence>MCKSDLSERTRMSYLSGDMMENNLVGIRTISRIGFRLFDGSFLYGPIAVFPKAALSWRVLSPDHINEESIEFFTLLEPKLDVLIVGVGDRQNIDPVRARITRLLSKHRIGLEIMDTVRLKNYVLGMFFVYLQEEAIPTFNYLNSERRYVAAALYPPDDLIVTDEQHGEVLQLLKNFDTLDENPFFPSASLLEDRAKVTIRKLWSSEEAEQIEKLLDERYEEYKAADEERILKLKDR</sequence>
<evidence type="ECO:0000313" key="1">
    <source>
        <dbReference type="EMBL" id="VDN56550.1"/>
    </source>
</evidence>
<dbReference type="SUPFAM" id="SSF64076">
    <property type="entry name" value="MTH938-like"/>
    <property type="match status" value="1"/>
</dbReference>
<dbReference type="WBParaSite" id="DME_0000216301-mRNA-1">
    <property type="protein sequence ID" value="DME_0000216301-mRNA-1"/>
    <property type="gene ID" value="DME_0000216301"/>
</dbReference>
<dbReference type="AlphaFoldDB" id="A0A0N4U5M9"/>
<reference evidence="1 3" key="2">
    <citation type="submission" date="2018-11" db="EMBL/GenBank/DDBJ databases">
        <authorList>
            <consortium name="Pathogen Informatics"/>
        </authorList>
    </citation>
    <scope>NUCLEOTIDE SEQUENCE [LARGE SCALE GENOMIC DNA]</scope>
</reference>
<organism evidence="2 4">
    <name type="scientific">Dracunculus medinensis</name>
    <name type="common">Guinea worm</name>
    <dbReference type="NCBI Taxonomy" id="318479"/>
    <lineage>
        <taxon>Eukaryota</taxon>
        <taxon>Metazoa</taxon>
        <taxon>Ecdysozoa</taxon>
        <taxon>Nematoda</taxon>
        <taxon>Chromadorea</taxon>
        <taxon>Rhabditida</taxon>
        <taxon>Spirurina</taxon>
        <taxon>Dracunculoidea</taxon>
        <taxon>Dracunculidae</taxon>
        <taxon>Dracunculus</taxon>
    </lineage>
</organism>
<dbReference type="InterPro" id="IPR007523">
    <property type="entry name" value="NDUFAF3/AAMDC"/>
</dbReference>
<evidence type="ECO:0000313" key="3">
    <source>
        <dbReference type="Proteomes" id="UP000274756"/>
    </source>
</evidence>
<protein>
    <submittedName>
        <fullName evidence="4">NADH dehydrogenase [ubiquinone] 1 alpha subcomplex assembly factor 3</fullName>
    </submittedName>
</protein>
<dbReference type="InterPro" id="IPR036748">
    <property type="entry name" value="MTH938-like_sf"/>
</dbReference>
<evidence type="ECO:0000313" key="2">
    <source>
        <dbReference type="Proteomes" id="UP000038040"/>
    </source>
</evidence>
<dbReference type="PANTHER" id="PTHR21192:SF2">
    <property type="entry name" value="NADH DEHYDROGENASE [UBIQUINONE] 1 ALPHA SUBCOMPLEX ASSEMBLY FACTOR 3"/>
    <property type="match status" value="1"/>
</dbReference>
<keyword evidence="3" id="KW-1185">Reference proteome</keyword>
<reference evidence="4" key="1">
    <citation type="submission" date="2017-02" db="UniProtKB">
        <authorList>
            <consortium name="WormBaseParasite"/>
        </authorList>
    </citation>
    <scope>IDENTIFICATION</scope>
</reference>
<dbReference type="EMBL" id="UYYG01001156">
    <property type="protein sequence ID" value="VDN56550.1"/>
    <property type="molecule type" value="Genomic_DNA"/>
</dbReference>
<accession>A0A0N4U5M9</accession>
<dbReference type="Pfam" id="PF04430">
    <property type="entry name" value="DUF498"/>
    <property type="match status" value="1"/>
</dbReference>